<dbReference type="Pfam" id="PF02585">
    <property type="entry name" value="PIG-L"/>
    <property type="match status" value="1"/>
</dbReference>
<dbReference type="InterPro" id="IPR024078">
    <property type="entry name" value="LmbE-like_dom_sf"/>
</dbReference>
<gene>
    <name evidence="4" type="ORF">PICMEDRAFT_70290</name>
</gene>
<dbReference type="UniPathway" id="UPA00196"/>
<proteinExistence type="inferred from homology"/>
<dbReference type="STRING" id="763406.A0A1E3NRH5"/>
<dbReference type="SUPFAM" id="SSF102588">
    <property type="entry name" value="LmbE-like"/>
    <property type="match status" value="1"/>
</dbReference>
<dbReference type="PANTHER" id="PTHR12993">
    <property type="entry name" value="N-ACETYLGLUCOSAMINYL-PHOSPHATIDYLINOSITOL DE-N-ACETYLASE-RELATED"/>
    <property type="match status" value="1"/>
</dbReference>
<evidence type="ECO:0000256" key="3">
    <source>
        <dbReference type="SAM" id="Phobius"/>
    </source>
</evidence>
<reference evidence="4 5" key="1">
    <citation type="journal article" date="2016" name="Proc. Natl. Acad. Sci. U.S.A.">
        <title>Comparative genomics of biotechnologically important yeasts.</title>
        <authorList>
            <person name="Riley R."/>
            <person name="Haridas S."/>
            <person name="Wolfe K.H."/>
            <person name="Lopes M.R."/>
            <person name="Hittinger C.T."/>
            <person name="Goeker M."/>
            <person name="Salamov A.A."/>
            <person name="Wisecaver J.H."/>
            <person name="Long T.M."/>
            <person name="Calvey C.H."/>
            <person name="Aerts A.L."/>
            <person name="Barry K.W."/>
            <person name="Choi C."/>
            <person name="Clum A."/>
            <person name="Coughlan A.Y."/>
            <person name="Deshpande S."/>
            <person name="Douglass A.P."/>
            <person name="Hanson S.J."/>
            <person name="Klenk H.-P."/>
            <person name="LaButti K.M."/>
            <person name="Lapidus A."/>
            <person name="Lindquist E.A."/>
            <person name="Lipzen A.M."/>
            <person name="Meier-Kolthoff J.P."/>
            <person name="Ohm R.A."/>
            <person name="Otillar R.P."/>
            <person name="Pangilinan J.L."/>
            <person name="Peng Y."/>
            <person name="Rokas A."/>
            <person name="Rosa C.A."/>
            <person name="Scheuner C."/>
            <person name="Sibirny A.A."/>
            <person name="Slot J.C."/>
            <person name="Stielow J.B."/>
            <person name="Sun H."/>
            <person name="Kurtzman C.P."/>
            <person name="Blackwell M."/>
            <person name="Grigoriev I.V."/>
            <person name="Jeffries T.W."/>
        </authorList>
    </citation>
    <scope>NUCLEOTIDE SEQUENCE [LARGE SCALE GENOMIC DNA]</scope>
    <source>
        <strain evidence="4 5">NRRL Y-2026</strain>
    </source>
</reference>
<dbReference type="GO" id="GO:0000225">
    <property type="term" value="F:N-acetylglucosaminylphosphatidylinositol deacetylase activity"/>
    <property type="evidence" value="ECO:0007669"/>
    <property type="project" value="UniProtKB-EC"/>
</dbReference>
<dbReference type="GeneID" id="30180290"/>
<organism evidence="4 5">
    <name type="scientific">Pichia membranifaciens NRRL Y-2026</name>
    <dbReference type="NCBI Taxonomy" id="763406"/>
    <lineage>
        <taxon>Eukaryota</taxon>
        <taxon>Fungi</taxon>
        <taxon>Dikarya</taxon>
        <taxon>Ascomycota</taxon>
        <taxon>Saccharomycotina</taxon>
        <taxon>Pichiomycetes</taxon>
        <taxon>Pichiales</taxon>
        <taxon>Pichiaceae</taxon>
        <taxon>Pichia</taxon>
    </lineage>
</organism>
<dbReference type="Proteomes" id="UP000094455">
    <property type="component" value="Unassembled WGS sequence"/>
</dbReference>
<dbReference type="GO" id="GO:0016020">
    <property type="term" value="C:membrane"/>
    <property type="evidence" value="ECO:0007669"/>
    <property type="project" value="GOC"/>
</dbReference>
<dbReference type="InterPro" id="IPR003737">
    <property type="entry name" value="GlcNAc_PI_deacetylase-related"/>
</dbReference>
<keyword evidence="3" id="KW-1133">Transmembrane helix</keyword>
<name>A0A1E3NRH5_9ASCO</name>
<evidence type="ECO:0000313" key="5">
    <source>
        <dbReference type="Proteomes" id="UP000094455"/>
    </source>
</evidence>
<evidence type="ECO:0000256" key="1">
    <source>
        <dbReference type="ARBA" id="ARBA00006066"/>
    </source>
</evidence>
<protein>
    <recommendedName>
        <fullName evidence="2">N-acetylglucosaminylphosphatidylinositol deacetylase</fullName>
        <ecNumber evidence="2">3.5.1.89</ecNumber>
    </recommendedName>
</protein>
<dbReference type="GO" id="GO:0005783">
    <property type="term" value="C:endoplasmic reticulum"/>
    <property type="evidence" value="ECO:0007669"/>
    <property type="project" value="TreeGrafter"/>
</dbReference>
<keyword evidence="3" id="KW-0472">Membrane</keyword>
<dbReference type="RefSeq" id="XP_019019782.1">
    <property type="nucleotide sequence ID" value="XM_019163603.1"/>
</dbReference>
<dbReference type="AlphaFoldDB" id="A0A1E3NRH5"/>
<dbReference type="PANTHER" id="PTHR12993:SF11">
    <property type="entry name" value="N-ACETYLGLUCOSAMINYL-PHOSPHATIDYLINOSITOL DE-N-ACETYLASE"/>
    <property type="match status" value="1"/>
</dbReference>
<sequence length="309" mass="35774">MGLLKVSYIVTLTTVLWVVLTTLFPNIFPGYYDHGDMQNKDGYLYSAYYNSLNTPSILKNNLTDSHILLFTAHPDDESMFFTPTITELTKENYNNTFHLICLSNGGYDGLGSIRERELRKAARVLSIDSVKVLDYVDDINVYWNISDIVKSITDEINNVKREYEFEENKSLILLTFDQDGVSSHPNHKSVYQAVKTYNKLTNTRAYSLKSWNILVKYSGMLFTNIEVAMKWLAKCDDIKSFLSRINISLLDHIIADISKESIAIYSDLNSLFLNFSTMTWVHFSQIVWFRWIWIFSSKYMNSNELVPIS</sequence>
<feature type="transmembrane region" description="Helical" evidence="3">
    <location>
        <begin position="6"/>
        <end position="28"/>
    </location>
</feature>
<keyword evidence="3" id="KW-0812">Transmembrane</keyword>
<comment type="similarity">
    <text evidence="1">Belongs to the PIGL family.</text>
</comment>
<dbReference type="Gene3D" id="3.40.50.10320">
    <property type="entry name" value="LmbE-like"/>
    <property type="match status" value="1"/>
</dbReference>
<dbReference type="EC" id="3.5.1.89" evidence="2"/>
<evidence type="ECO:0000313" key="4">
    <source>
        <dbReference type="EMBL" id="ODQ48669.1"/>
    </source>
</evidence>
<dbReference type="EMBL" id="KV454001">
    <property type="protein sequence ID" value="ODQ48669.1"/>
    <property type="molecule type" value="Genomic_DNA"/>
</dbReference>
<accession>A0A1E3NRH5</accession>
<evidence type="ECO:0000256" key="2">
    <source>
        <dbReference type="ARBA" id="ARBA00012176"/>
    </source>
</evidence>
<keyword evidence="5" id="KW-1185">Reference proteome</keyword>
<dbReference type="OrthoDB" id="440160at2759"/>
<dbReference type="GO" id="GO:0006506">
    <property type="term" value="P:GPI anchor biosynthetic process"/>
    <property type="evidence" value="ECO:0007669"/>
    <property type="project" value="UniProtKB-UniPathway"/>
</dbReference>